<dbReference type="PROSITE" id="PS50932">
    <property type="entry name" value="HTH_LACI_2"/>
    <property type="match status" value="1"/>
</dbReference>
<dbReference type="SMART" id="SM00354">
    <property type="entry name" value="HTH_LACI"/>
    <property type="match status" value="1"/>
</dbReference>
<dbReference type="Proteomes" id="UP001344906">
    <property type="component" value="Unassembled WGS sequence"/>
</dbReference>
<keyword evidence="1" id="KW-0805">Transcription regulation</keyword>
<keyword evidence="3" id="KW-0804">Transcription</keyword>
<dbReference type="InterPro" id="IPR000843">
    <property type="entry name" value="HTH_LacI"/>
</dbReference>
<dbReference type="SUPFAM" id="SSF53822">
    <property type="entry name" value="Periplasmic binding protein-like I"/>
    <property type="match status" value="1"/>
</dbReference>
<name>A0ABQ6FZJ2_9CHLR</name>
<dbReference type="EMBL" id="BSRI01000002">
    <property type="protein sequence ID" value="GLV59702.1"/>
    <property type="molecule type" value="Genomic_DNA"/>
</dbReference>
<dbReference type="Gene3D" id="1.10.260.40">
    <property type="entry name" value="lambda repressor-like DNA-binding domains"/>
    <property type="match status" value="1"/>
</dbReference>
<dbReference type="PROSITE" id="PS00356">
    <property type="entry name" value="HTH_LACI_1"/>
    <property type="match status" value="1"/>
</dbReference>
<reference evidence="5 6" key="1">
    <citation type="submission" date="2023-02" db="EMBL/GenBank/DDBJ databases">
        <title>Dictyobacter halimunensis sp. nov., a new member of the class Ktedonobacteria from forest soil in a geothermal area.</title>
        <authorList>
            <person name="Rachmania M.K."/>
            <person name="Ningsih F."/>
            <person name="Sakai Y."/>
            <person name="Yabe S."/>
            <person name="Yokota A."/>
            <person name="Sjamsuridzal W."/>
        </authorList>
    </citation>
    <scope>NUCLEOTIDE SEQUENCE [LARGE SCALE GENOMIC DNA]</scope>
    <source>
        <strain evidence="5 6">S3.2.2.5</strain>
    </source>
</reference>
<organism evidence="5 6">
    <name type="scientific">Dictyobacter halimunensis</name>
    <dbReference type="NCBI Taxonomy" id="3026934"/>
    <lineage>
        <taxon>Bacteria</taxon>
        <taxon>Bacillati</taxon>
        <taxon>Chloroflexota</taxon>
        <taxon>Ktedonobacteria</taxon>
        <taxon>Ktedonobacterales</taxon>
        <taxon>Dictyobacteraceae</taxon>
        <taxon>Dictyobacter</taxon>
    </lineage>
</organism>
<dbReference type="SUPFAM" id="SSF47413">
    <property type="entry name" value="lambda repressor-like DNA-binding domains"/>
    <property type="match status" value="1"/>
</dbReference>
<gene>
    <name evidence="5" type="primary">lacI_9</name>
    <name evidence="5" type="ORF">KDH_65280</name>
</gene>
<dbReference type="CDD" id="cd06267">
    <property type="entry name" value="PBP1_LacI_sugar_binding-like"/>
    <property type="match status" value="1"/>
</dbReference>
<keyword evidence="6" id="KW-1185">Reference proteome</keyword>
<dbReference type="CDD" id="cd01392">
    <property type="entry name" value="HTH_LacI"/>
    <property type="match status" value="1"/>
</dbReference>
<keyword evidence="2" id="KW-0238">DNA-binding</keyword>
<evidence type="ECO:0000259" key="4">
    <source>
        <dbReference type="PROSITE" id="PS50932"/>
    </source>
</evidence>
<dbReference type="PANTHER" id="PTHR30146:SF109">
    <property type="entry name" value="HTH-TYPE TRANSCRIPTIONAL REGULATOR GALS"/>
    <property type="match status" value="1"/>
</dbReference>
<dbReference type="PANTHER" id="PTHR30146">
    <property type="entry name" value="LACI-RELATED TRANSCRIPTIONAL REPRESSOR"/>
    <property type="match status" value="1"/>
</dbReference>
<proteinExistence type="predicted"/>
<evidence type="ECO:0000256" key="1">
    <source>
        <dbReference type="ARBA" id="ARBA00023015"/>
    </source>
</evidence>
<dbReference type="Pfam" id="PF13377">
    <property type="entry name" value="Peripla_BP_3"/>
    <property type="match status" value="1"/>
</dbReference>
<feature type="domain" description="HTH lacI-type" evidence="4">
    <location>
        <begin position="17"/>
        <end position="71"/>
    </location>
</feature>
<dbReference type="Pfam" id="PF00356">
    <property type="entry name" value="LacI"/>
    <property type="match status" value="1"/>
</dbReference>
<evidence type="ECO:0000313" key="6">
    <source>
        <dbReference type="Proteomes" id="UP001344906"/>
    </source>
</evidence>
<dbReference type="InterPro" id="IPR028082">
    <property type="entry name" value="Peripla_BP_I"/>
</dbReference>
<dbReference type="PRINTS" id="PR00036">
    <property type="entry name" value="HTHLACI"/>
</dbReference>
<evidence type="ECO:0000313" key="5">
    <source>
        <dbReference type="EMBL" id="GLV59702.1"/>
    </source>
</evidence>
<evidence type="ECO:0000256" key="2">
    <source>
        <dbReference type="ARBA" id="ARBA00023125"/>
    </source>
</evidence>
<comment type="caution">
    <text evidence="5">The sequence shown here is derived from an EMBL/GenBank/DDBJ whole genome shotgun (WGS) entry which is preliminary data.</text>
</comment>
<dbReference type="Gene3D" id="3.40.50.2300">
    <property type="match status" value="2"/>
</dbReference>
<accession>A0ABQ6FZJ2</accession>
<protein>
    <submittedName>
        <fullName evidence="5">LacI family transcriptional regulator</fullName>
    </submittedName>
</protein>
<dbReference type="InterPro" id="IPR010982">
    <property type="entry name" value="Lambda_DNA-bd_dom_sf"/>
</dbReference>
<sequence>MALPPIHEDTLFMARKRTIDDIARLAGVSKTTVSRVLNNKPDVDPNTRERILRIVKEEGFVPSATAAGLAGGRSHLLGVLVPSFTWPMIPDIVCGIAETIGNTAYELVLYSLNDKTRENGEGDIIDHILSTNLVAGILAVLPGQSSKFVIRLHQHGFPVVLIDDQDDPPLVPWIGADNQCGAYDAVKHLLALGHRRIAHIQGPMKYVCSRERYEGYCQALREHGIPVDPALVVEGAFDTVSGRDAAQTFLSLPEDQRPTAIFAGSDLMAYGVLAFAEEQGIDIPGQLALVGFDAIGSSALVRPALTTVKQPFEEMGQRGIEVLLSIIEHSDQQRMNVRPGYTRDFMSPSRARVDEPANAPPLRIQLATSLVVRASCGMQQRSPFSSIKSISR</sequence>
<dbReference type="InterPro" id="IPR046335">
    <property type="entry name" value="LacI/GalR-like_sensor"/>
</dbReference>
<evidence type="ECO:0000256" key="3">
    <source>
        <dbReference type="ARBA" id="ARBA00023163"/>
    </source>
</evidence>